<dbReference type="InterPro" id="IPR008183">
    <property type="entry name" value="Aldose_1/G6P_1-epimerase"/>
</dbReference>
<name>A0A7C3VFJ4_9CYAN</name>
<protein>
    <submittedName>
        <fullName evidence="1">Aldose epimerase</fullName>
    </submittedName>
</protein>
<dbReference type="InterPro" id="IPR011013">
    <property type="entry name" value="Gal_mutarotase_sf_dom"/>
</dbReference>
<accession>A0A7C3VFJ4</accession>
<dbReference type="GO" id="GO:0005975">
    <property type="term" value="P:carbohydrate metabolic process"/>
    <property type="evidence" value="ECO:0007669"/>
    <property type="project" value="InterPro"/>
</dbReference>
<reference evidence="1" key="1">
    <citation type="journal article" date="2020" name="mSystems">
        <title>Genome- and Community-Level Interaction Insights into Carbon Utilization and Element Cycling Functions of Hydrothermarchaeota in Hydrothermal Sediment.</title>
        <authorList>
            <person name="Zhou Z."/>
            <person name="Liu Y."/>
            <person name="Xu W."/>
            <person name="Pan J."/>
            <person name="Luo Z.H."/>
            <person name="Li M."/>
        </authorList>
    </citation>
    <scope>NUCLEOTIDE SEQUENCE [LARGE SCALE GENOMIC DNA]</scope>
    <source>
        <strain evidence="1">SpSt-374</strain>
    </source>
</reference>
<dbReference type="InterPro" id="IPR014718">
    <property type="entry name" value="GH-type_carb-bd"/>
</dbReference>
<organism evidence="1">
    <name type="scientific">Planktothricoides sp. SpSt-374</name>
    <dbReference type="NCBI Taxonomy" id="2282167"/>
    <lineage>
        <taxon>Bacteria</taxon>
        <taxon>Bacillati</taxon>
        <taxon>Cyanobacteriota</taxon>
        <taxon>Cyanophyceae</taxon>
        <taxon>Oscillatoriophycideae</taxon>
        <taxon>Oscillatoriales</taxon>
        <taxon>Oscillatoriaceae</taxon>
        <taxon>Planktothricoides</taxon>
    </lineage>
</organism>
<proteinExistence type="predicted"/>
<sequence>MDWKTYTISDPGGAAEIDVVPDRGGIITRWRICGEDILYLDEERFTNPELSVRGGVPILFPLCGNLPDNSYTYNQQTYTLKQHGFARDLPWEVAATTPPGSITLVLTSNDHTRSVYPFDFRIVYTYQVQGDTLAIRQEYTNLGAEPMPFSAGLHPYFTVKDKSSLQFEIPSKAYLNQRTGEMQPFSGNFDFDLDEIDVAFGNLTGTSAIVTDSSRRLQVVMESDPSHAYLVFWTIKGKDFYCIEPWTAKRNAINTGENLLHLAPGATQEITAQFRAKFF</sequence>
<dbReference type="Gene3D" id="2.70.98.10">
    <property type="match status" value="1"/>
</dbReference>
<dbReference type="CDD" id="cd09025">
    <property type="entry name" value="Aldose_epim_Slr1438"/>
    <property type="match status" value="1"/>
</dbReference>
<dbReference type="EMBL" id="DSPX01000048">
    <property type="protein sequence ID" value="HGG00092.1"/>
    <property type="molecule type" value="Genomic_DNA"/>
</dbReference>
<dbReference type="PANTHER" id="PTHR11122:SF13">
    <property type="entry name" value="GLUCOSE-6-PHOSPHATE 1-EPIMERASE"/>
    <property type="match status" value="1"/>
</dbReference>
<dbReference type="GO" id="GO:0016853">
    <property type="term" value="F:isomerase activity"/>
    <property type="evidence" value="ECO:0007669"/>
    <property type="project" value="InterPro"/>
</dbReference>
<comment type="caution">
    <text evidence="1">The sequence shown here is derived from an EMBL/GenBank/DDBJ whole genome shotgun (WGS) entry which is preliminary data.</text>
</comment>
<dbReference type="SUPFAM" id="SSF74650">
    <property type="entry name" value="Galactose mutarotase-like"/>
    <property type="match status" value="1"/>
</dbReference>
<dbReference type="GO" id="GO:0030246">
    <property type="term" value="F:carbohydrate binding"/>
    <property type="evidence" value="ECO:0007669"/>
    <property type="project" value="InterPro"/>
</dbReference>
<dbReference type="PANTHER" id="PTHR11122">
    <property type="entry name" value="APOSPORY-ASSOCIATED PROTEIN C-RELATED"/>
    <property type="match status" value="1"/>
</dbReference>
<gene>
    <name evidence="1" type="ORF">ENR15_05365</name>
</gene>
<dbReference type="Pfam" id="PF01263">
    <property type="entry name" value="Aldose_epim"/>
    <property type="match status" value="1"/>
</dbReference>
<dbReference type="AlphaFoldDB" id="A0A7C3VFJ4"/>
<evidence type="ECO:0000313" key="1">
    <source>
        <dbReference type="EMBL" id="HGG00092.1"/>
    </source>
</evidence>